<name>A0A834J386_RHYFE</name>
<organism evidence="2 3">
    <name type="scientific">Rhynchophorus ferrugineus</name>
    <name type="common">Red palm weevil</name>
    <name type="synonym">Curculio ferrugineus</name>
    <dbReference type="NCBI Taxonomy" id="354439"/>
    <lineage>
        <taxon>Eukaryota</taxon>
        <taxon>Metazoa</taxon>
        <taxon>Ecdysozoa</taxon>
        <taxon>Arthropoda</taxon>
        <taxon>Hexapoda</taxon>
        <taxon>Insecta</taxon>
        <taxon>Pterygota</taxon>
        <taxon>Neoptera</taxon>
        <taxon>Endopterygota</taxon>
        <taxon>Coleoptera</taxon>
        <taxon>Polyphaga</taxon>
        <taxon>Cucujiformia</taxon>
        <taxon>Curculionidae</taxon>
        <taxon>Dryophthorinae</taxon>
        <taxon>Rhynchophorus</taxon>
    </lineage>
</organism>
<evidence type="ECO:0000313" key="2">
    <source>
        <dbReference type="EMBL" id="KAF7287277.1"/>
    </source>
</evidence>
<evidence type="ECO:0000256" key="1">
    <source>
        <dbReference type="SAM" id="SignalP"/>
    </source>
</evidence>
<gene>
    <name evidence="2" type="ORF">GWI33_002092</name>
</gene>
<proteinExistence type="predicted"/>
<dbReference type="EMBL" id="JAACXV010000015">
    <property type="protein sequence ID" value="KAF7287277.1"/>
    <property type="molecule type" value="Genomic_DNA"/>
</dbReference>
<keyword evidence="1" id="KW-0732">Signal</keyword>
<accession>A0A834J386</accession>
<keyword evidence="3" id="KW-1185">Reference proteome</keyword>
<protein>
    <submittedName>
        <fullName evidence="2">Uncharacterized protein</fullName>
    </submittedName>
</protein>
<sequence>MKVLIAVAAVLALAAVAECGGHGGDGGDGGYGGGYGGGDLATPIHHAGPVVSKVFHAPPHPGYFHVPIPDHGFDKYVFHHPAPAHVVKGEGFGYSHHHH</sequence>
<feature type="signal peptide" evidence="1">
    <location>
        <begin position="1"/>
        <end position="19"/>
    </location>
</feature>
<dbReference type="AlphaFoldDB" id="A0A834J386"/>
<reference evidence="2" key="1">
    <citation type="submission" date="2020-08" db="EMBL/GenBank/DDBJ databases">
        <title>Genome sequencing and assembly of the red palm weevil Rhynchophorus ferrugineus.</title>
        <authorList>
            <person name="Dias G.B."/>
            <person name="Bergman C.M."/>
            <person name="Manee M."/>
        </authorList>
    </citation>
    <scope>NUCLEOTIDE SEQUENCE</scope>
    <source>
        <strain evidence="2">AA-2017</strain>
        <tissue evidence="2">Whole larva</tissue>
    </source>
</reference>
<dbReference type="Proteomes" id="UP000625711">
    <property type="component" value="Unassembled WGS sequence"/>
</dbReference>
<comment type="caution">
    <text evidence="2">The sequence shown here is derived from an EMBL/GenBank/DDBJ whole genome shotgun (WGS) entry which is preliminary data.</text>
</comment>
<feature type="chain" id="PRO_5032770591" evidence="1">
    <location>
        <begin position="20"/>
        <end position="99"/>
    </location>
</feature>
<evidence type="ECO:0000313" key="3">
    <source>
        <dbReference type="Proteomes" id="UP000625711"/>
    </source>
</evidence>